<dbReference type="InterPro" id="IPR013535">
    <property type="entry name" value="PUL_dom"/>
</dbReference>
<dbReference type="InterPro" id="IPR001680">
    <property type="entry name" value="WD40_rpt"/>
</dbReference>
<dbReference type="PROSITE" id="PS51396">
    <property type="entry name" value="PUL"/>
    <property type="match status" value="1"/>
</dbReference>
<dbReference type="GO" id="GO:0043161">
    <property type="term" value="P:proteasome-mediated ubiquitin-dependent protein catabolic process"/>
    <property type="evidence" value="ECO:0007669"/>
    <property type="project" value="TreeGrafter"/>
</dbReference>
<keyword evidence="3 5" id="KW-0853">WD repeat</keyword>
<dbReference type="FunFam" id="3.10.20.870:FF:000004">
    <property type="entry name" value="Phospholipase A-2-activating protein"/>
    <property type="match status" value="1"/>
</dbReference>
<evidence type="ECO:0000259" key="6">
    <source>
        <dbReference type="PROSITE" id="PS51394"/>
    </source>
</evidence>
<dbReference type="Proteomes" id="UP000011713">
    <property type="component" value="Unassembled WGS sequence"/>
</dbReference>
<evidence type="ECO:0000256" key="2">
    <source>
        <dbReference type="ARBA" id="ARBA00022490"/>
    </source>
</evidence>
<dbReference type="SMART" id="SM00320">
    <property type="entry name" value="WD40"/>
    <property type="match status" value="7"/>
</dbReference>
<dbReference type="GO" id="GO:0043130">
    <property type="term" value="F:ubiquitin binding"/>
    <property type="evidence" value="ECO:0007669"/>
    <property type="project" value="TreeGrafter"/>
</dbReference>
<feature type="repeat" description="WD" evidence="5">
    <location>
        <begin position="100"/>
        <end position="141"/>
    </location>
</feature>
<dbReference type="HOGENOM" id="CLU_011791_0_0_1"/>
<dbReference type="GO" id="GO:0005634">
    <property type="term" value="C:nucleus"/>
    <property type="evidence" value="ECO:0007669"/>
    <property type="project" value="TreeGrafter"/>
</dbReference>
<dbReference type="Gene3D" id="1.25.10.10">
    <property type="entry name" value="Leucine-rich Repeat Variant"/>
    <property type="match status" value="1"/>
</dbReference>
<dbReference type="AlphaFoldDB" id="M4BSF4"/>
<keyword evidence="4" id="KW-0677">Repeat</keyword>
<dbReference type="EnsemblProtists" id="HpaT809346">
    <property type="protein sequence ID" value="HpaP809346"/>
    <property type="gene ID" value="HpaG809346"/>
</dbReference>
<evidence type="ECO:0000259" key="7">
    <source>
        <dbReference type="PROSITE" id="PS51396"/>
    </source>
</evidence>
<dbReference type="SUPFAM" id="SSF50978">
    <property type="entry name" value="WD40 repeat-like"/>
    <property type="match status" value="1"/>
</dbReference>
<keyword evidence="9" id="KW-1185">Reference proteome</keyword>
<evidence type="ECO:0000256" key="4">
    <source>
        <dbReference type="ARBA" id="ARBA00022737"/>
    </source>
</evidence>
<feature type="domain" description="PFU" evidence="6">
    <location>
        <begin position="374"/>
        <end position="468"/>
    </location>
</feature>
<keyword evidence="2" id="KW-0963">Cytoplasm</keyword>
<dbReference type="GO" id="GO:0010992">
    <property type="term" value="P:ubiquitin recycling"/>
    <property type="evidence" value="ECO:0007669"/>
    <property type="project" value="TreeGrafter"/>
</dbReference>
<dbReference type="InParanoid" id="M4BSF4"/>
<protein>
    <recommendedName>
        <fullName evidence="10">Phospholipase A-2-activating protein</fullName>
    </recommendedName>
</protein>
<dbReference type="InterPro" id="IPR011989">
    <property type="entry name" value="ARM-like"/>
</dbReference>
<sequence>MATKYDVNCELRGHEGAVRCIASLSNDTLVTGAMDSVARIYMRDSNAVVRSFSAIESASIFDHEHWVTASVALANGGFATGSMDKRIRMFDAQGQRVGLLSGHEGGVISLALSVDKKLLFSGSWDGTARVWSLETQKCLQVLPGHENGVCVLGLPDGSLVTGSTGQQVGNSVADFKLRFWSNDTFELTKTLMDHQGPIRQLVLMPEISFMSCSNDGSIKIRTLDGAVVASMEHPLNAEGKPGFVLGVCVLTNGLVVSASEDCTARVWSTDGALVQTIEHPGGLWCVTALPNGDFATGCDDKVARVFTRDPAHVDPDAVASFQAAVEDARIAKTRGPSGVEIETLPDYDQRARVAGNSDGQIQMFRRGTKAWACQWSGPSKTWIDIGEVTGTGGGGVVDGEAYDMVIPVEIELPGGVKKLEIGYNRGQNPFTVAQEFIDKHMLDQAYLREIADYITQRVGDYRPPVLGNDDSVNSAPSVAATNESSASAPRYKYFPVEGSVGLIDSQLIALDQIVHNVQNTAFYHSSTFTSSGISALRSVLDKWPAKLAFPILDLLRLVLVHPHGPIALGAAGLNSLVTTALNLGLHPGPQDGDDAIPVSTRMLSLRVLANMFLHDAAREVILAHKGEVLSQLPSFQAFHHKLVALSLSTVLLNFARAQVTAPEVLSSDDQVVVMSLAADLLNGSYTVQELGDDTILRSLVTIGTLALNGDATAREAASIHMAIFAASKAAQVTSPVVKECFAELQDIIGK</sequence>
<dbReference type="Gene3D" id="2.130.10.10">
    <property type="entry name" value="YVTN repeat-like/Quinoprotein amine dehydrogenase"/>
    <property type="match status" value="1"/>
</dbReference>
<evidence type="ECO:0008006" key="10">
    <source>
        <dbReference type="Google" id="ProtNLM"/>
    </source>
</evidence>
<accession>M4BSF4</accession>
<comment type="subcellular location">
    <subcellularLocation>
        <location evidence="1">Cytoplasm</location>
    </subcellularLocation>
</comment>
<dbReference type="PROSITE" id="PS51394">
    <property type="entry name" value="PFU"/>
    <property type="match status" value="1"/>
</dbReference>
<dbReference type="eggNOG" id="KOG0301">
    <property type="taxonomic scope" value="Eukaryota"/>
</dbReference>
<reference evidence="9" key="1">
    <citation type="journal article" date="2010" name="Science">
        <title>Signatures of adaptation to obligate biotrophy in the Hyaloperonospora arabidopsidis genome.</title>
        <authorList>
            <person name="Baxter L."/>
            <person name="Tripathy S."/>
            <person name="Ishaque N."/>
            <person name="Boot N."/>
            <person name="Cabral A."/>
            <person name="Kemen E."/>
            <person name="Thines M."/>
            <person name="Ah-Fong A."/>
            <person name="Anderson R."/>
            <person name="Badejoko W."/>
            <person name="Bittner-Eddy P."/>
            <person name="Boore J.L."/>
            <person name="Chibucos M.C."/>
            <person name="Coates M."/>
            <person name="Dehal P."/>
            <person name="Delehaunty K."/>
            <person name="Dong S."/>
            <person name="Downton P."/>
            <person name="Dumas B."/>
            <person name="Fabro G."/>
            <person name="Fronick C."/>
            <person name="Fuerstenberg S.I."/>
            <person name="Fulton L."/>
            <person name="Gaulin E."/>
            <person name="Govers F."/>
            <person name="Hughes L."/>
            <person name="Humphray S."/>
            <person name="Jiang R.H."/>
            <person name="Judelson H."/>
            <person name="Kamoun S."/>
            <person name="Kyung K."/>
            <person name="Meijer H."/>
            <person name="Minx P."/>
            <person name="Morris P."/>
            <person name="Nelson J."/>
            <person name="Phuntumart V."/>
            <person name="Qutob D."/>
            <person name="Rehmany A."/>
            <person name="Rougon-Cardoso A."/>
            <person name="Ryden P."/>
            <person name="Torto-Alalibo T."/>
            <person name="Studholme D."/>
            <person name="Wang Y."/>
            <person name="Win J."/>
            <person name="Wood J."/>
            <person name="Clifton S.W."/>
            <person name="Rogers J."/>
            <person name="Van den Ackerveken G."/>
            <person name="Jones J.D."/>
            <person name="McDowell J.M."/>
            <person name="Beynon J."/>
            <person name="Tyler B.M."/>
        </authorList>
    </citation>
    <scope>NUCLEOTIDE SEQUENCE [LARGE SCALE GENOMIC DNA]</scope>
    <source>
        <strain evidence="9">Emoy2</strain>
    </source>
</reference>
<dbReference type="PROSITE" id="PS50082">
    <property type="entry name" value="WD_REPEATS_2"/>
    <property type="match status" value="1"/>
</dbReference>
<dbReference type="InterPro" id="IPR036322">
    <property type="entry name" value="WD40_repeat_dom_sf"/>
</dbReference>
<dbReference type="Gene3D" id="3.10.20.870">
    <property type="entry name" value="PFU (PLAA family ubiquitin binding), C-terminal domain"/>
    <property type="match status" value="1"/>
</dbReference>
<dbReference type="STRING" id="559515.M4BSF4"/>
<dbReference type="CDD" id="cd00200">
    <property type="entry name" value="WD40"/>
    <property type="match status" value="1"/>
</dbReference>
<dbReference type="PANTHER" id="PTHR19849">
    <property type="entry name" value="PHOSPHOLIPASE A-2-ACTIVATING PROTEIN"/>
    <property type="match status" value="1"/>
</dbReference>
<dbReference type="PROSITE" id="PS50294">
    <property type="entry name" value="WD_REPEATS_REGION"/>
    <property type="match status" value="1"/>
</dbReference>
<dbReference type="PANTHER" id="PTHR19849:SF0">
    <property type="entry name" value="PHOSPHOLIPASE A-2-ACTIVATING PROTEIN"/>
    <property type="match status" value="1"/>
</dbReference>
<dbReference type="VEuPathDB" id="FungiDB:HpaG809346"/>
<feature type="domain" description="PUL" evidence="7">
    <location>
        <begin position="457"/>
        <end position="747"/>
    </location>
</feature>
<dbReference type="Pfam" id="PF09070">
    <property type="entry name" value="PFU"/>
    <property type="match status" value="1"/>
</dbReference>
<reference evidence="8" key="2">
    <citation type="submission" date="2015-06" db="UniProtKB">
        <authorList>
            <consortium name="EnsemblProtists"/>
        </authorList>
    </citation>
    <scope>IDENTIFICATION</scope>
    <source>
        <strain evidence="8">Emoy2</strain>
    </source>
</reference>
<evidence type="ECO:0000256" key="1">
    <source>
        <dbReference type="ARBA" id="ARBA00004496"/>
    </source>
</evidence>
<evidence type="ECO:0000313" key="9">
    <source>
        <dbReference type="Proteomes" id="UP000011713"/>
    </source>
</evidence>
<dbReference type="GO" id="GO:0005737">
    <property type="term" value="C:cytoplasm"/>
    <property type="evidence" value="ECO:0007669"/>
    <property type="project" value="UniProtKB-SubCell"/>
</dbReference>
<evidence type="ECO:0000313" key="8">
    <source>
        <dbReference type="EnsemblProtists" id="HpaP809346"/>
    </source>
</evidence>
<dbReference type="Pfam" id="PF08324">
    <property type="entry name" value="PUL"/>
    <property type="match status" value="1"/>
</dbReference>
<proteinExistence type="predicted"/>
<evidence type="ECO:0000256" key="3">
    <source>
        <dbReference type="ARBA" id="ARBA00022574"/>
    </source>
</evidence>
<organism evidence="8 9">
    <name type="scientific">Hyaloperonospora arabidopsidis (strain Emoy2)</name>
    <name type="common">Downy mildew agent</name>
    <name type="synonym">Peronospora arabidopsidis</name>
    <dbReference type="NCBI Taxonomy" id="559515"/>
    <lineage>
        <taxon>Eukaryota</taxon>
        <taxon>Sar</taxon>
        <taxon>Stramenopiles</taxon>
        <taxon>Oomycota</taxon>
        <taxon>Peronosporomycetes</taxon>
        <taxon>Peronosporales</taxon>
        <taxon>Peronosporaceae</taxon>
        <taxon>Hyaloperonospora</taxon>
    </lineage>
</organism>
<dbReference type="Pfam" id="PF00400">
    <property type="entry name" value="WD40"/>
    <property type="match status" value="5"/>
</dbReference>
<dbReference type="OMA" id="DKCIYYW"/>
<dbReference type="InterPro" id="IPR038122">
    <property type="entry name" value="PFU_sf"/>
</dbReference>
<dbReference type="InterPro" id="IPR015155">
    <property type="entry name" value="PFU"/>
</dbReference>
<dbReference type="InterPro" id="IPR015943">
    <property type="entry name" value="WD40/YVTN_repeat-like_dom_sf"/>
</dbReference>
<evidence type="ECO:0000256" key="5">
    <source>
        <dbReference type="PROSITE-ProRule" id="PRU00221"/>
    </source>
</evidence>
<name>M4BSF4_HYAAE</name>
<dbReference type="EMBL" id="JH598703">
    <property type="status" value="NOT_ANNOTATED_CDS"/>
    <property type="molecule type" value="Genomic_DNA"/>
</dbReference>